<dbReference type="EMBL" id="JACHXV010000014">
    <property type="protein sequence ID" value="MBB3174952.1"/>
    <property type="molecule type" value="Genomic_DNA"/>
</dbReference>
<feature type="transmembrane region" description="Helical" evidence="7">
    <location>
        <begin position="118"/>
        <end position="139"/>
    </location>
</feature>
<evidence type="ECO:0000256" key="3">
    <source>
        <dbReference type="ARBA" id="ARBA00022475"/>
    </source>
</evidence>
<feature type="transmembrane region" description="Helical" evidence="7">
    <location>
        <begin position="348"/>
        <end position="368"/>
    </location>
</feature>
<feature type="transmembrane region" description="Helical" evidence="7">
    <location>
        <begin position="317"/>
        <end position="336"/>
    </location>
</feature>
<evidence type="ECO:0000313" key="12">
    <source>
        <dbReference type="Proteomes" id="UP000565205"/>
    </source>
</evidence>
<comment type="subcellular location">
    <subcellularLocation>
        <location evidence="1">Cell membrane</location>
        <topology evidence="1">Multi-pass membrane protein</topology>
    </subcellularLocation>
</comment>
<dbReference type="CDD" id="cd17369">
    <property type="entry name" value="MFS_ShiA_like"/>
    <property type="match status" value="1"/>
</dbReference>
<protein>
    <submittedName>
        <fullName evidence="9">MFS family permease</fullName>
    </submittedName>
    <submittedName>
        <fullName evidence="10">MHS family MFS transporter</fullName>
    </submittedName>
</protein>
<dbReference type="InterPro" id="IPR005829">
    <property type="entry name" value="Sugar_transporter_CS"/>
</dbReference>
<evidence type="ECO:0000313" key="10">
    <source>
        <dbReference type="EMBL" id="NVN30952.1"/>
    </source>
</evidence>
<keyword evidence="6 7" id="KW-0472">Membrane</keyword>
<feature type="domain" description="Major facilitator superfamily (MFS) profile" evidence="8">
    <location>
        <begin position="22"/>
        <end position="440"/>
    </location>
</feature>
<evidence type="ECO:0000256" key="5">
    <source>
        <dbReference type="ARBA" id="ARBA00022989"/>
    </source>
</evidence>
<organism evidence="10 12">
    <name type="scientific">Endobacter medicaginis</name>
    <dbReference type="NCBI Taxonomy" id="1181271"/>
    <lineage>
        <taxon>Bacteria</taxon>
        <taxon>Pseudomonadati</taxon>
        <taxon>Pseudomonadota</taxon>
        <taxon>Alphaproteobacteria</taxon>
        <taxon>Acetobacterales</taxon>
        <taxon>Acetobacteraceae</taxon>
        <taxon>Endobacter</taxon>
    </lineage>
</organism>
<reference evidence="10 12" key="1">
    <citation type="submission" date="2020-06" db="EMBL/GenBank/DDBJ databases">
        <title>Description of novel acetic acid bacteria.</title>
        <authorList>
            <person name="Sombolestani A."/>
        </authorList>
    </citation>
    <scope>NUCLEOTIDE SEQUENCE [LARGE SCALE GENOMIC DNA]</scope>
    <source>
        <strain evidence="10 12">LMG 26838</strain>
    </source>
</reference>
<evidence type="ECO:0000313" key="11">
    <source>
        <dbReference type="Proteomes" id="UP000557688"/>
    </source>
</evidence>
<feature type="transmembrane region" description="Helical" evidence="7">
    <location>
        <begin position="198"/>
        <end position="217"/>
    </location>
</feature>
<feature type="transmembrane region" description="Helical" evidence="7">
    <location>
        <begin position="250"/>
        <end position="272"/>
    </location>
</feature>
<dbReference type="Gene3D" id="1.20.1250.20">
    <property type="entry name" value="MFS general substrate transporter like domains"/>
    <property type="match status" value="2"/>
</dbReference>
<dbReference type="GO" id="GO:0005886">
    <property type="term" value="C:plasma membrane"/>
    <property type="evidence" value="ECO:0007669"/>
    <property type="project" value="UniProtKB-SubCell"/>
</dbReference>
<dbReference type="RefSeq" id="WP_176624900.1">
    <property type="nucleotide sequence ID" value="NZ_JABXXQ010000253.1"/>
</dbReference>
<keyword evidence="4 7" id="KW-0812">Transmembrane</keyword>
<evidence type="ECO:0000256" key="6">
    <source>
        <dbReference type="ARBA" id="ARBA00023136"/>
    </source>
</evidence>
<name>A0A850NU45_9PROT</name>
<evidence type="ECO:0000259" key="8">
    <source>
        <dbReference type="PROSITE" id="PS50850"/>
    </source>
</evidence>
<dbReference type="InterPro" id="IPR005828">
    <property type="entry name" value="MFS_sugar_transport-like"/>
</dbReference>
<evidence type="ECO:0000256" key="4">
    <source>
        <dbReference type="ARBA" id="ARBA00022692"/>
    </source>
</evidence>
<keyword evidence="11" id="KW-1185">Reference proteome</keyword>
<feature type="transmembrane region" description="Helical" evidence="7">
    <location>
        <begin position="160"/>
        <end position="186"/>
    </location>
</feature>
<reference evidence="9 11" key="2">
    <citation type="submission" date="2020-08" db="EMBL/GenBank/DDBJ databases">
        <title>Genomic Encyclopedia of Type Strains, Phase III (KMG-III): the genomes of soil and plant-associated and newly described type strains.</title>
        <authorList>
            <person name="Whitman W."/>
        </authorList>
    </citation>
    <scope>NUCLEOTIDE SEQUENCE [LARGE SCALE GENOMIC DNA]</scope>
    <source>
        <strain evidence="9 11">CECT 8088</strain>
    </source>
</reference>
<dbReference type="Proteomes" id="UP000557688">
    <property type="component" value="Unassembled WGS sequence"/>
</dbReference>
<keyword evidence="3" id="KW-1003">Cell membrane</keyword>
<evidence type="ECO:0000256" key="2">
    <source>
        <dbReference type="ARBA" id="ARBA00022448"/>
    </source>
</evidence>
<feature type="transmembrane region" description="Helical" evidence="7">
    <location>
        <begin position="284"/>
        <end position="305"/>
    </location>
</feature>
<accession>A0A850NU45</accession>
<dbReference type="FunFam" id="1.20.1250.20:FF:000001">
    <property type="entry name" value="Dicarboxylate MFS transporter"/>
    <property type="match status" value="1"/>
</dbReference>
<feature type="transmembrane region" description="Helical" evidence="7">
    <location>
        <begin position="414"/>
        <end position="436"/>
    </location>
</feature>
<proteinExistence type="predicted"/>
<comment type="caution">
    <text evidence="10">The sequence shown here is derived from an EMBL/GenBank/DDBJ whole genome shotgun (WGS) entry which is preliminary data.</text>
</comment>
<dbReference type="Pfam" id="PF00083">
    <property type="entry name" value="Sugar_tr"/>
    <property type="match status" value="2"/>
</dbReference>
<feature type="transmembrane region" description="Helical" evidence="7">
    <location>
        <begin position="94"/>
        <end position="112"/>
    </location>
</feature>
<sequence>MSATLAGPIEIAPTTTREMRFLVLASTVGTVIEWYDFFIYGSLATLLAKLFYPAGNTTAAMLLTAAGFAVGFVVRPLGALIFGHVGDRLGRKTTFILTLVLMGIGTTAIGLLPTYRTAGLAAPILLISMRILQGIALGGEYGGAASYVAEHAPDASRGRWTSYIQAMASTGLLMSLLVVIACRLGLGSAQFESWGWRLPFLLSSVLVALSIGVRMRMAESPAFQALKDRREIAHAPVREAFAEPANRRRIVVFLFGVACAQAVTFYTAQFYVLYFLQSVLKVDFLTASLAVAAGTLCGAPFFVVFGALSDRLGRRPLILAGMVAALVLLLPLFMAIHAAVTPAGVDTVRIALCVFIAVVIAAAIYGPYGAYLVENFPTRVRYTSTSVPYHIANGVIGGFLPLAGLSLVARTGNIYAGLAYPLAFCAIGLVVTALALPETAGRRLSDCGALNEARSRTPIDGTTR</sequence>
<dbReference type="SUPFAM" id="SSF103473">
    <property type="entry name" value="MFS general substrate transporter"/>
    <property type="match status" value="1"/>
</dbReference>
<keyword evidence="2" id="KW-0813">Transport</keyword>
<dbReference type="InterPro" id="IPR020846">
    <property type="entry name" value="MFS_dom"/>
</dbReference>
<feature type="transmembrane region" description="Helical" evidence="7">
    <location>
        <begin position="21"/>
        <end position="40"/>
    </location>
</feature>
<dbReference type="EMBL" id="JABXXQ010000253">
    <property type="protein sequence ID" value="NVN30952.1"/>
    <property type="molecule type" value="Genomic_DNA"/>
</dbReference>
<dbReference type="Proteomes" id="UP000565205">
    <property type="component" value="Unassembled WGS sequence"/>
</dbReference>
<feature type="transmembrane region" description="Helical" evidence="7">
    <location>
        <begin position="389"/>
        <end position="408"/>
    </location>
</feature>
<dbReference type="PROSITE" id="PS50850">
    <property type="entry name" value="MFS"/>
    <property type="match status" value="1"/>
</dbReference>
<evidence type="ECO:0000256" key="7">
    <source>
        <dbReference type="SAM" id="Phobius"/>
    </source>
</evidence>
<dbReference type="PANTHER" id="PTHR43045:SF7">
    <property type="entry name" value="MAJOR FACILITATOR SUPERFAMILY TRANSPORTER"/>
    <property type="match status" value="1"/>
</dbReference>
<dbReference type="GO" id="GO:0022857">
    <property type="term" value="F:transmembrane transporter activity"/>
    <property type="evidence" value="ECO:0007669"/>
    <property type="project" value="InterPro"/>
</dbReference>
<dbReference type="PROSITE" id="PS00217">
    <property type="entry name" value="SUGAR_TRANSPORT_2"/>
    <property type="match status" value="1"/>
</dbReference>
<dbReference type="PANTHER" id="PTHR43045">
    <property type="entry name" value="SHIKIMATE TRANSPORTER"/>
    <property type="match status" value="1"/>
</dbReference>
<dbReference type="InterPro" id="IPR036259">
    <property type="entry name" value="MFS_trans_sf"/>
</dbReference>
<dbReference type="AlphaFoldDB" id="A0A850NU45"/>
<evidence type="ECO:0000313" key="9">
    <source>
        <dbReference type="EMBL" id="MBB3174952.1"/>
    </source>
</evidence>
<gene>
    <name evidence="9" type="ORF">FHR90_002799</name>
    <name evidence="10" type="ORF">HUK83_11485</name>
</gene>
<feature type="transmembrane region" description="Helical" evidence="7">
    <location>
        <begin position="60"/>
        <end position="82"/>
    </location>
</feature>
<evidence type="ECO:0000256" key="1">
    <source>
        <dbReference type="ARBA" id="ARBA00004651"/>
    </source>
</evidence>
<keyword evidence="5 7" id="KW-1133">Transmembrane helix</keyword>